<accession>A0A4C1X5K7</accession>
<protein>
    <submittedName>
        <fullName evidence="2">Uncharacterized protein</fullName>
    </submittedName>
</protein>
<feature type="region of interest" description="Disordered" evidence="1">
    <location>
        <begin position="51"/>
        <end position="113"/>
    </location>
</feature>
<dbReference type="AlphaFoldDB" id="A0A4C1X5K7"/>
<keyword evidence="3" id="KW-1185">Reference proteome</keyword>
<dbReference type="EMBL" id="BGZK01000750">
    <property type="protein sequence ID" value="GBP59038.1"/>
    <property type="molecule type" value="Genomic_DNA"/>
</dbReference>
<sequence length="113" mass="12060">MNSTNKINNDEKHVVTLGVSRRARVVRRVREVAAATRRSGRVVGSLSITCEETNKGDASPDGGERTRDPPLLSDGASARVGVHAPGGDDEEDVPGCAPGDQVTRAGWPFRARR</sequence>
<organism evidence="2 3">
    <name type="scientific">Eumeta variegata</name>
    <name type="common">Bagworm moth</name>
    <name type="synonym">Eumeta japonica</name>
    <dbReference type="NCBI Taxonomy" id="151549"/>
    <lineage>
        <taxon>Eukaryota</taxon>
        <taxon>Metazoa</taxon>
        <taxon>Ecdysozoa</taxon>
        <taxon>Arthropoda</taxon>
        <taxon>Hexapoda</taxon>
        <taxon>Insecta</taxon>
        <taxon>Pterygota</taxon>
        <taxon>Neoptera</taxon>
        <taxon>Endopterygota</taxon>
        <taxon>Lepidoptera</taxon>
        <taxon>Glossata</taxon>
        <taxon>Ditrysia</taxon>
        <taxon>Tineoidea</taxon>
        <taxon>Psychidae</taxon>
        <taxon>Oiketicinae</taxon>
        <taxon>Eumeta</taxon>
    </lineage>
</organism>
<evidence type="ECO:0000313" key="3">
    <source>
        <dbReference type="Proteomes" id="UP000299102"/>
    </source>
</evidence>
<evidence type="ECO:0000313" key="2">
    <source>
        <dbReference type="EMBL" id="GBP59038.1"/>
    </source>
</evidence>
<reference evidence="2 3" key="1">
    <citation type="journal article" date="2019" name="Commun. Biol.">
        <title>The bagworm genome reveals a unique fibroin gene that provides high tensile strength.</title>
        <authorList>
            <person name="Kono N."/>
            <person name="Nakamura H."/>
            <person name="Ohtoshi R."/>
            <person name="Tomita M."/>
            <person name="Numata K."/>
            <person name="Arakawa K."/>
        </authorList>
    </citation>
    <scope>NUCLEOTIDE SEQUENCE [LARGE SCALE GENOMIC DNA]</scope>
</reference>
<dbReference type="Proteomes" id="UP000299102">
    <property type="component" value="Unassembled WGS sequence"/>
</dbReference>
<comment type="caution">
    <text evidence="2">The sequence shown here is derived from an EMBL/GenBank/DDBJ whole genome shotgun (WGS) entry which is preliminary data.</text>
</comment>
<name>A0A4C1X5K7_EUMVA</name>
<proteinExistence type="predicted"/>
<evidence type="ECO:0000256" key="1">
    <source>
        <dbReference type="SAM" id="MobiDB-lite"/>
    </source>
</evidence>
<gene>
    <name evidence="2" type="ORF">EVAR_15041_1</name>
</gene>